<dbReference type="AlphaFoldDB" id="A0A9E2L1Z7"/>
<dbReference type="Gene3D" id="3.30.2350.10">
    <property type="entry name" value="Pseudouridine synthase"/>
    <property type="match status" value="1"/>
</dbReference>
<accession>A0A9E2L1Z7</accession>
<evidence type="ECO:0000313" key="3">
    <source>
        <dbReference type="EMBL" id="MBU3849387.1"/>
    </source>
</evidence>
<reference evidence="3" key="2">
    <citation type="submission" date="2021-04" db="EMBL/GenBank/DDBJ databases">
        <authorList>
            <person name="Gilroy R."/>
        </authorList>
    </citation>
    <scope>NUCLEOTIDE SEQUENCE</scope>
    <source>
        <strain evidence="3">Gambia15-2214</strain>
    </source>
</reference>
<dbReference type="GO" id="GO:0000455">
    <property type="term" value="P:enzyme-directed rRNA pseudouridine synthesis"/>
    <property type="evidence" value="ECO:0007669"/>
    <property type="project" value="TreeGrafter"/>
</dbReference>
<dbReference type="InterPro" id="IPR020103">
    <property type="entry name" value="PsdUridine_synth_cat_dom_sf"/>
</dbReference>
<dbReference type="GO" id="GO:0140098">
    <property type="term" value="F:catalytic activity, acting on RNA"/>
    <property type="evidence" value="ECO:0007669"/>
    <property type="project" value="UniProtKB-ARBA"/>
</dbReference>
<protein>
    <recommendedName>
        <fullName evidence="2">Pseudouridine synthase RsuA/RluA-like domain-containing protein</fullName>
    </recommendedName>
</protein>
<dbReference type="InterPro" id="IPR006145">
    <property type="entry name" value="PsdUridine_synth_RsuA/RluA"/>
</dbReference>
<dbReference type="GO" id="GO:0003723">
    <property type="term" value="F:RNA binding"/>
    <property type="evidence" value="ECO:0007669"/>
    <property type="project" value="InterPro"/>
</dbReference>
<dbReference type="SUPFAM" id="SSF55120">
    <property type="entry name" value="Pseudouridine synthase"/>
    <property type="match status" value="1"/>
</dbReference>
<evidence type="ECO:0000313" key="4">
    <source>
        <dbReference type="Proteomes" id="UP000823914"/>
    </source>
</evidence>
<dbReference type="GO" id="GO:0009982">
    <property type="term" value="F:pseudouridine synthase activity"/>
    <property type="evidence" value="ECO:0007669"/>
    <property type="project" value="InterPro"/>
</dbReference>
<dbReference type="Proteomes" id="UP000823914">
    <property type="component" value="Unassembled WGS sequence"/>
</dbReference>
<comment type="similarity">
    <text evidence="1">Belongs to the pseudouridine synthase RluA family.</text>
</comment>
<proteinExistence type="inferred from homology"/>
<feature type="domain" description="Pseudouridine synthase RsuA/RluA-like" evidence="2">
    <location>
        <begin position="12"/>
        <end position="235"/>
    </location>
</feature>
<reference evidence="3" key="1">
    <citation type="journal article" date="2021" name="PeerJ">
        <title>Extensive microbial diversity within the chicken gut microbiome revealed by metagenomics and culture.</title>
        <authorList>
            <person name="Gilroy R."/>
            <person name="Ravi A."/>
            <person name="Getino M."/>
            <person name="Pursley I."/>
            <person name="Horton D.L."/>
            <person name="Alikhan N.F."/>
            <person name="Baker D."/>
            <person name="Gharbi K."/>
            <person name="Hall N."/>
            <person name="Watson M."/>
            <person name="Adriaenssens E.M."/>
            <person name="Foster-Nyarko E."/>
            <person name="Jarju S."/>
            <person name="Secka A."/>
            <person name="Antonio M."/>
            <person name="Oren A."/>
            <person name="Chaudhuri R.R."/>
            <person name="La Ragione R."/>
            <person name="Hildebrand F."/>
            <person name="Pallen M.J."/>
        </authorList>
    </citation>
    <scope>NUCLEOTIDE SEQUENCE</scope>
    <source>
        <strain evidence="3">Gambia15-2214</strain>
    </source>
</reference>
<organism evidence="3 4">
    <name type="scientific">Candidatus Treponema excrementipullorum</name>
    <dbReference type="NCBI Taxonomy" id="2838768"/>
    <lineage>
        <taxon>Bacteria</taxon>
        <taxon>Pseudomonadati</taxon>
        <taxon>Spirochaetota</taxon>
        <taxon>Spirochaetia</taxon>
        <taxon>Spirochaetales</taxon>
        <taxon>Treponemataceae</taxon>
        <taxon>Treponema</taxon>
    </lineage>
</organism>
<gene>
    <name evidence="3" type="ORF">IAA16_02345</name>
</gene>
<name>A0A9E2L1Z7_9SPIR</name>
<evidence type="ECO:0000256" key="1">
    <source>
        <dbReference type="ARBA" id="ARBA00010876"/>
    </source>
</evidence>
<dbReference type="EMBL" id="JAHLFV010000054">
    <property type="protein sequence ID" value="MBU3849387.1"/>
    <property type="molecule type" value="Genomic_DNA"/>
</dbReference>
<dbReference type="PANTHER" id="PTHR21600">
    <property type="entry name" value="MITOCHONDRIAL RNA PSEUDOURIDINE SYNTHASE"/>
    <property type="match status" value="1"/>
</dbReference>
<dbReference type="InterPro" id="IPR050188">
    <property type="entry name" value="RluA_PseudoU_synthase"/>
</dbReference>
<dbReference type="Pfam" id="PF00849">
    <property type="entry name" value="PseudoU_synth_2"/>
    <property type="match status" value="1"/>
</dbReference>
<comment type="caution">
    <text evidence="3">The sequence shown here is derived from an EMBL/GenBank/DDBJ whole genome shotgun (WGS) entry which is preliminary data.</text>
</comment>
<dbReference type="PANTHER" id="PTHR21600:SF87">
    <property type="entry name" value="RNA PSEUDOURIDYLATE SYNTHASE DOMAIN-CONTAINING PROTEIN 1"/>
    <property type="match status" value="1"/>
</dbReference>
<sequence length="323" mass="36148">MYPLSIVEDSADYLVVYKPRGIHSAPLSKSDGDSALSRIVTSYPEVGNVQGKNPVEGGLIHRIDKETEGLLLCAKNQDFYDYMDVCQKKSVFFKEYIAVCDYIPRYSELMVGFPPCSEGALFEREENGFLNIPVSKPMILKSFFRPYGPGRKAVRPVTSGSGKYAEMKKGDVLYITECIPVMDDSLQSMKTAKSHAKISDVAHKDDEAISSHFDTAIFKARIYRGYRHQVRCHLAWVGYPVRGDVLYNPIALAKTDNTGKIYDEGETAIGTGHINQDSDKVYVESGDFEMLFYAVALEFPLRDGSLKRIDLSSRVLQKLSCSL</sequence>
<evidence type="ECO:0000259" key="2">
    <source>
        <dbReference type="Pfam" id="PF00849"/>
    </source>
</evidence>